<dbReference type="Gene3D" id="1.20.80.30">
    <property type="match status" value="1"/>
</dbReference>
<feature type="domain" description="Pyruvate phosphate dikinase AMP/ATP-binding" evidence="12">
    <location>
        <begin position="171"/>
        <end position="225"/>
    </location>
</feature>
<dbReference type="InterPro" id="IPR013815">
    <property type="entry name" value="ATP_grasp_subdomain_1"/>
</dbReference>
<feature type="domain" description="PEP-utilising enzyme C-terminal" evidence="13">
    <location>
        <begin position="387"/>
        <end position="503"/>
    </location>
</feature>
<dbReference type="InterPro" id="IPR015813">
    <property type="entry name" value="Pyrv/PenolPyrv_kinase-like_dom"/>
</dbReference>
<evidence type="ECO:0000256" key="9">
    <source>
        <dbReference type="ARBA" id="ARBA00022842"/>
    </source>
</evidence>
<dbReference type="InterPro" id="IPR000121">
    <property type="entry name" value="PEP_util_C"/>
</dbReference>
<dbReference type="Gene3D" id="1.10.189.10">
    <property type="entry name" value="Pyruvate Phosphate Dikinase, domain 2"/>
    <property type="match status" value="1"/>
</dbReference>
<keyword evidence="8" id="KW-0067">ATP-binding</keyword>
<dbReference type="Gene3D" id="3.20.20.60">
    <property type="entry name" value="Phosphoenolpyruvate-binding domains"/>
    <property type="match status" value="2"/>
</dbReference>
<evidence type="ECO:0000259" key="13">
    <source>
        <dbReference type="Pfam" id="PF02896"/>
    </source>
</evidence>
<feature type="domain" description="Pyruvate phosphate dikinase AMP/ATP-binding" evidence="12">
    <location>
        <begin position="69"/>
        <end position="161"/>
    </location>
</feature>
<evidence type="ECO:0000256" key="5">
    <source>
        <dbReference type="ARBA" id="ARBA00022723"/>
    </source>
</evidence>
<dbReference type="SUPFAM" id="SSF52009">
    <property type="entry name" value="Phosphohistidine domain"/>
    <property type="match status" value="1"/>
</dbReference>
<evidence type="ECO:0000256" key="4">
    <source>
        <dbReference type="ARBA" id="ARBA00022679"/>
    </source>
</evidence>
<evidence type="ECO:0000259" key="11">
    <source>
        <dbReference type="Pfam" id="PF00391"/>
    </source>
</evidence>
<dbReference type="Gene3D" id="3.30.470.20">
    <property type="entry name" value="ATP-grasp fold, B domain"/>
    <property type="match status" value="1"/>
</dbReference>
<evidence type="ECO:0000313" key="14">
    <source>
        <dbReference type="EMBL" id="URD88164.1"/>
    </source>
</evidence>
<keyword evidence="4" id="KW-0808">Transferase</keyword>
<feature type="domain" description="PEP-utilising enzyme mobile" evidence="11">
    <location>
        <begin position="292"/>
        <end position="372"/>
    </location>
</feature>
<sequence length="717" mass="78865">MGIAHSLFEEKLEALKKAKGAKQDTDLSAADLQELVAQYKNVYVEAKGERFPTGRTELPPPIFFLDFDPKRQLYLAVIAVFDSWDSPRARKYRSINQITGLKGTAVNVQCMVFGNMGNTSGTGVLFTRNPSTGENKLYGEFLVNAQGEDVVAGIRTPQDLDTMKQCVPDAYDELVENCEILERHYKDMMDIEFTVQENRLWMLQCRTGKRTGNGAVKIAVDMVKEGLIDIHSAIKMVEPGHVDQLLHPQFENPSAYKDKVLATGLPASPGAAVGQVVFTADDAEAWHAQGKAVILVRTETSPEDIGGMHAAEGILTARGGMTSHAAVVARGWGKPCVSGCSDIRVNDAERVVVIGDKVIHEGDWLSLNGSTGEVITGKQPLSPPALSGDLGTFMSWVDEIRQLKVMANADTPDDALTARNNGAQGIGLCRTEHMFFASDERIKAVRQMIMAANLEQRQQALNLLLPYQRSDFEGIFHAMDGFPVTIRLLDPPLHEFLPEGNLEDIVRELASETGAKEDEVFSRVEKLSEELEHQVSLIRKIAEQVFSEMGTSISYKVGTMIEVPRAALIADEIAEHAEFFSFGTNDLTQMTFGYSRDDVGKFLPIYLSKGILQSDPFEVLDQKGVGQLIKVAVERGRRARPDLKGPNCTACSSSGGSMTGFKMCTRKLNVWTCNPHAECGLHCFHVLNLVTDGSKQLRSSIQVVLWCHLGSSAAWQW</sequence>
<evidence type="ECO:0000256" key="3">
    <source>
        <dbReference type="ARBA" id="ARBA00011994"/>
    </source>
</evidence>
<dbReference type="AlphaFoldDB" id="A0A9E7F294"/>
<name>A0A9E7F294_9LILI</name>
<keyword evidence="9" id="KW-0460">Magnesium</keyword>
<feature type="domain" description="PEP-utilising enzyme C-terminal" evidence="13">
    <location>
        <begin position="528"/>
        <end position="637"/>
    </location>
</feature>
<dbReference type="PROSITE" id="PS00370">
    <property type="entry name" value="PEP_ENZYMES_PHOS_SITE"/>
    <property type="match status" value="1"/>
</dbReference>
<evidence type="ECO:0000256" key="2">
    <source>
        <dbReference type="ARBA" id="ARBA00007837"/>
    </source>
</evidence>
<keyword evidence="14" id="KW-0670">Pyruvate</keyword>
<evidence type="ECO:0000313" key="15">
    <source>
        <dbReference type="Proteomes" id="UP001055439"/>
    </source>
</evidence>
<evidence type="ECO:0000256" key="8">
    <source>
        <dbReference type="ARBA" id="ARBA00022840"/>
    </source>
</evidence>
<dbReference type="OrthoDB" id="6123450at2759"/>
<dbReference type="PROSITE" id="PS00742">
    <property type="entry name" value="PEP_ENZYMES_2"/>
    <property type="match status" value="1"/>
</dbReference>
<dbReference type="InterPro" id="IPR040442">
    <property type="entry name" value="Pyrv_kinase-like_dom_sf"/>
</dbReference>
<dbReference type="PANTHER" id="PTHR22931">
    <property type="entry name" value="PHOSPHOENOLPYRUVATE DIKINASE-RELATED"/>
    <property type="match status" value="1"/>
</dbReference>
<dbReference type="InterPro" id="IPR036637">
    <property type="entry name" value="Phosphohistidine_dom_sf"/>
</dbReference>
<dbReference type="Pfam" id="PF02896">
    <property type="entry name" value="PEP-utilizers_C"/>
    <property type="match status" value="2"/>
</dbReference>
<dbReference type="Proteomes" id="UP001055439">
    <property type="component" value="Chromosome 2"/>
</dbReference>
<dbReference type="InterPro" id="IPR018274">
    <property type="entry name" value="PEP_util_AS"/>
</dbReference>
<dbReference type="InterPro" id="IPR002192">
    <property type="entry name" value="PPDK_AMP/ATP-bd"/>
</dbReference>
<gene>
    <name evidence="14" type="ORF">MUK42_28070</name>
</gene>
<dbReference type="InterPro" id="IPR023151">
    <property type="entry name" value="PEP_util_CS"/>
</dbReference>
<evidence type="ECO:0000256" key="7">
    <source>
        <dbReference type="ARBA" id="ARBA00022777"/>
    </source>
</evidence>
<keyword evidence="6" id="KW-0547">Nucleotide-binding</keyword>
<dbReference type="EC" id="2.7.9.1" evidence="3"/>
<protein>
    <recommendedName>
        <fullName evidence="3">pyruvate, phosphate dikinase</fullName>
        <ecNumber evidence="3">2.7.9.1</ecNumber>
    </recommendedName>
</protein>
<dbReference type="Gene3D" id="3.30.1490.20">
    <property type="entry name" value="ATP-grasp fold, A domain"/>
    <property type="match status" value="1"/>
</dbReference>
<dbReference type="GO" id="GO:0005524">
    <property type="term" value="F:ATP binding"/>
    <property type="evidence" value="ECO:0007669"/>
    <property type="project" value="UniProtKB-KW"/>
</dbReference>
<comment type="cofactor">
    <cofactor evidence="1">
        <name>Mg(2+)</name>
        <dbReference type="ChEBI" id="CHEBI:18420"/>
    </cofactor>
</comment>
<reference evidence="14" key="1">
    <citation type="submission" date="2022-05" db="EMBL/GenBank/DDBJ databases">
        <title>The Musa troglodytarum L. genome provides insights into the mechanism of non-climacteric behaviour and enrichment of carotenoids.</title>
        <authorList>
            <person name="Wang J."/>
        </authorList>
    </citation>
    <scope>NUCLEOTIDE SEQUENCE</scope>
    <source>
        <tissue evidence="14">Leaf</tissue>
    </source>
</reference>
<dbReference type="FunFam" id="3.50.30.10:FF:000009">
    <property type="entry name" value="Pyruvate, phosphate dikinase, chloroplastic"/>
    <property type="match status" value="1"/>
</dbReference>
<dbReference type="EMBL" id="CP097504">
    <property type="protein sequence ID" value="URD88164.1"/>
    <property type="molecule type" value="Genomic_DNA"/>
</dbReference>
<organism evidence="14 15">
    <name type="scientific">Musa troglodytarum</name>
    <name type="common">fe'i banana</name>
    <dbReference type="NCBI Taxonomy" id="320322"/>
    <lineage>
        <taxon>Eukaryota</taxon>
        <taxon>Viridiplantae</taxon>
        <taxon>Streptophyta</taxon>
        <taxon>Embryophyta</taxon>
        <taxon>Tracheophyta</taxon>
        <taxon>Spermatophyta</taxon>
        <taxon>Magnoliopsida</taxon>
        <taxon>Liliopsida</taxon>
        <taxon>Zingiberales</taxon>
        <taxon>Musaceae</taxon>
        <taxon>Musa</taxon>
    </lineage>
</organism>
<accession>A0A9E7F294</accession>
<proteinExistence type="inferred from homology"/>
<dbReference type="PANTHER" id="PTHR22931:SF9">
    <property type="entry name" value="PYRUVATE, PHOSPHATE DIKINASE 1, CHLOROPLASTIC"/>
    <property type="match status" value="1"/>
</dbReference>
<dbReference type="SUPFAM" id="SSF56059">
    <property type="entry name" value="Glutathione synthetase ATP-binding domain-like"/>
    <property type="match status" value="1"/>
</dbReference>
<evidence type="ECO:0000256" key="1">
    <source>
        <dbReference type="ARBA" id="ARBA00001946"/>
    </source>
</evidence>
<dbReference type="GO" id="GO:0050242">
    <property type="term" value="F:pyruvate, phosphate dikinase activity"/>
    <property type="evidence" value="ECO:0007669"/>
    <property type="project" value="UniProtKB-EC"/>
</dbReference>
<evidence type="ECO:0000256" key="10">
    <source>
        <dbReference type="ARBA" id="ARBA00048103"/>
    </source>
</evidence>
<comment type="similarity">
    <text evidence="2">Belongs to the PEP-utilizing enzyme family.</text>
</comment>
<dbReference type="GO" id="GO:0046872">
    <property type="term" value="F:metal ion binding"/>
    <property type="evidence" value="ECO:0007669"/>
    <property type="project" value="UniProtKB-KW"/>
</dbReference>
<evidence type="ECO:0000256" key="6">
    <source>
        <dbReference type="ARBA" id="ARBA00022741"/>
    </source>
</evidence>
<dbReference type="InterPro" id="IPR008279">
    <property type="entry name" value="PEP-util_enz_mobile_dom"/>
</dbReference>
<dbReference type="Pfam" id="PF00391">
    <property type="entry name" value="PEP-utilizers"/>
    <property type="match status" value="1"/>
</dbReference>
<dbReference type="GO" id="GO:0016301">
    <property type="term" value="F:kinase activity"/>
    <property type="evidence" value="ECO:0007669"/>
    <property type="project" value="UniProtKB-KW"/>
</dbReference>
<dbReference type="FunFam" id="3.30.470.20:FF:000038">
    <property type="entry name" value="Pyruvate, phosphate dikinase, chloroplastic"/>
    <property type="match status" value="1"/>
</dbReference>
<comment type="catalytic activity">
    <reaction evidence="10">
        <text>pyruvate + phosphate + ATP = phosphoenolpyruvate + AMP + diphosphate + H(+)</text>
        <dbReference type="Rhea" id="RHEA:10756"/>
        <dbReference type="ChEBI" id="CHEBI:15361"/>
        <dbReference type="ChEBI" id="CHEBI:15378"/>
        <dbReference type="ChEBI" id="CHEBI:30616"/>
        <dbReference type="ChEBI" id="CHEBI:33019"/>
        <dbReference type="ChEBI" id="CHEBI:43474"/>
        <dbReference type="ChEBI" id="CHEBI:58702"/>
        <dbReference type="ChEBI" id="CHEBI:456215"/>
        <dbReference type="EC" id="2.7.9.1"/>
    </reaction>
</comment>
<dbReference type="Pfam" id="PF01326">
    <property type="entry name" value="PPDK_N"/>
    <property type="match status" value="2"/>
</dbReference>
<dbReference type="Gene3D" id="3.50.30.10">
    <property type="entry name" value="Phosphohistidine domain"/>
    <property type="match status" value="1"/>
</dbReference>
<keyword evidence="15" id="KW-1185">Reference proteome</keyword>
<keyword evidence="7" id="KW-0418">Kinase</keyword>
<keyword evidence="5" id="KW-0479">Metal-binding</keyword>
<evidence type="ECO:0000259" key="12">
    <source>
        <dbReference type="Pfam" id="PF01326"/>
    </source>
</evidence>
<dbReference type="SUPFAM" id="SSF51621">
    <property type="entry name" value="Phosphoenolpyruvate/pyruvate domain"/>
    <property type="match status" value="1"/>
</dbReference>
<dbReference type="InterPro" id="IPR010121">
    <property type="entry name" value="Pyruvate_phosphate_dikinase"/>
</dbReference>